<evidence type="ECO:0000313" key="1">
    <source>
        <dbReference type="EMBL" id="MFH6564490.1"/>
    </source>
</evidence>
<reference evidence="1 2" key="1">
    <citation type="submission" date="2024-10" db="EMBL/GenBank/DDBJ databases">
        <title>Aeromonas and Pseudomonas from the Cagarras Archipelago, Rio de Janeiro, Brazil.</title>
        <authorList>
            <person name="Canellas A.L.B."/>
            <person name="Laport M.S."/>
        </authorList>
    </citation>
    <scope>NUCLEOTIDE SEQUENCE [LARGE SCALE GENOMIC DNA]</scope>
    <source>
        <strain evidence="1 2">CPF-4</strain>
    </source>
</reference>
<accession>A0ABW7LSC0</accession>
<keyword evidence="2" id="KW-1185">Reference proteome</keyword>
<gene>
    <name evidence="1" type="ORF">ACHMWK_00510</name>
</gene>
<dbReference type="RefSeq" id="WP_395246430.1">
    <property type="nucleotide sequence ID" value="NZ_JBINXB010000001.1"/>
</dbReference>
<dbReference type="EMBL" id="JBINXB010000001">
    <property type="protein sequence ID" value="MFH6564490.1"/>
    <property type="molecule type" value="Genomic_DNA"/>
</dbReference>
<sequence length="58" mass="6280">MAGTLEISRPNISEAKQTAAIVKTSFCEEENCIVIFQIKLMGSGKTALNVSLARHNSK</sequence>
<proteinExistence type="predicted"/>
<comment type="caution">
    <text evidence="1">The sequence shown here is derived from an EMBL/GenBank/DDBJ whole genome shotgun (WGS) entry which is preliminary data.</text>
</comment>
<organism evidence="1 2">
    <name type="scientific">Pseudomonas kulmbachensis</name>
    <dbReference type="NCBI Taxonomy" id="3043408"/>
    <lineage>
        <taxon>Bacteria</taxon>
        <taxon>Pseudomonadati</taxon>
        <taxon>Pseudomonadota</taxon>
        <taxon>Gammaproteobacteria</taxon>
        <taxon>Pseudomonadales</taxon>
        <taxon>Pseudomonadaceae</taxon>
        <taxon>Pseudomonas</taxon>
    </lineage>
</organism>
<dbReference type="Proteomes" id="UP001609821">
    <property type="component" value="Unassembled WGS sequence"/>
</dbReference>
<evidence type="ECO:0000313" key="2">
    <source>
        <dbReference type="Proteomes" id="UP001609821"/>
    </source>
</evidence>
<protein>
    <submittedName>
        <fullName evidence="1">Uncharacterized protein</fullName>
    </submittedName>
</protein>
<name>A0ABW7LSC0_9PSED</name>